<dbReference type="RefSeq" id="WP_344663517.1">
    <property type="nucleotide sequence ID" value="NZ_BAAAQN010000001.1"/>
</dbReference>
<keyword evidence="2" id="KW-1185">Reference proteome</keyword>
<accession>A0ABN2TL27</accession>
<dbReference type="EMBL" id="BAAAQN010000001">
    <property type="protein sequence ID" value="GAA2011435.1"/>
    <property type="molecule type" value="Genomic_DNA"/>
</dbReference>
<organism evidence="1 2">
    <name type="scientific">Catenulispora yoronensis</name>
    <dbReference type="NCBI Taxonomy" id="450799"/>
    <lineage>
        <taxon>Bacteria</taxon>
        <taxon>Bacillati</taxon>
        <taxon>Actinomycetota</taxon>
        <taxon>Actinomycetes</taxon>
        <taxon>Catenulisporales</taxon>
        <taxon>Catenulisporaceae</taxon>
        <taxon>Catenulispora</taxon>
    </lineage>
</organism>
<sequence>MAAQRPEITDLGALNNLGIRADAEQQQQQQQQQQGTKTVRRFINADTSLPQEEVVEKLTTELRQTNAISPRSS</sequence>
<dbReference type="Proteomes" id="UP001500751">
    <property type="component" value="Unassembled WGS sequence"/>
</dbReference>
<gene>
    <name evidence="1" type="ORF">GCM10009839_01900</name>
</gene>
<evidence type="ECO:0000313" key="1">
    <source>
        <dbReference type="EMBL" id="GAA2011435.1"/>
    </source>
</evidence>
<reference evidence="1 2" key="1">
    <citation type="journal article" date="2019" name="Int. J. Syst. Evol. Microbiol.">
        <title>The Global Catalogue of Microorganisms (GCM) 10K type strain sequencing project: providing services to taxonomists for standard genome sequencing and annotation.</title>
        <authorList>
            <consortium name="The Broad Institute Genomics Platform"/>
            <consortium name="The Broad Institute Genome Sequencing Center for Infectious Disease"/>
            <person name="Wu L."/>
            <person name="Ma J."/>
        </authorList>
    </citation>
    <scope>NUCLEOTIDE SEQUENCE [LARGE SCALE GENOMIC DNA]</scope>
    <source>
        <strain evidence="1 2">JCM 16014</strain>
    </source>
</reference>
<proteinExistence type="predicted"/>
<name>A0ABN2TL27_9ACTN</name>
<evidence type="ECO:0000313" key="2">
    <source>
        <dbReference type="Proteomes" id="UP001500751"/>
    </source>
</evidence>
<protein>
    <submittedName>
        <fullName evidence="1">Uncharacterized protein</fullName>
    </submittedName>
</protein>
<comment type="caution">
    <text evidence="1">The sequence shown here is derived from an EMBL/GenBank/DDBJ whole genome shotgun (WGS) entry which is preliminary data.</text>
</comment>